<keyword evidence="3" id="KW-0238">DNA-binding</keyword>
<dbReference type="EMBL" id="CP040428">
    <property type="protein sequence ID" value="QCT19507.1"/>
    <property type="molecule type" value="Genomic_DNA"/>
</dbReference>
<gene>
    <name evidence="6" type="ORF">FEM41_07510</name>
</gene>
<dbReference type="AlphaFoldDB" id="A0A4V1G7F9"/>
<organism evidence="6 7">
    <name type="scientific">Jejubacter calystegiae</name>
    <dbReference type="NCBI Taxonomy" id="2579935"/>
    <lineage>
        <taxon>Bacteria</taxon>
        <taxon>Pseudomonadati</taxon>
        <taxon>Pseudomonadota</taxon>
        <taxon>Gammaproteobacteria</taxon>
        <taxon>Enterobacterales</taxon>
        <taxon>Enterobacteriaceae</taxon>
        <taxon>Jejubacter</taxon>
    </lineage>
</organism>
<keyword evidence="4" id="KW-0804">Transcription</keyword>
<evidence type="ECO:0000256" key="4">
    <source>
        <dbReference type="ARBA" id="ARBA00023163"/>
    </source>
</evidence>
<dbReference type="Pfam" id="PF00126">
    <property type="entry name" value="HTH_1"/>
    <property type="match status" value="1"/>
</dbReference>
<dbReference type="PRINTS" id="PR00039">
    <property type="entry name" value="HTHLYSR"/>
</dbReference>
<keyword evidence="7" id="KW-1185">Reference proteome</keyword>
<evidence type="ECO:0000256" key="1">
    <source>
        <dbReference type="ARBA" id="ARBA00009437"/>
    </source>
</evidence>
<dbReference type="InterPro" id="IPR000847">
    <property type="entry name" value="LysR_HTH_N"/>
</dbReference>
<dbReference type="Gene3D" id="3.40.190.290">
    <property type="match status" value="1"/>
</dbReference>
<evidence type="ECO:0000256" key="2">
    <source>
        <dbReference type="ARBA" id="ARBA00023015"/>
    </source>
</evidence>
<dbReference type="InterPro" id="IPR005119">
    <property type="entry name" value="LysR_subst-bd"/>
</dbReference>
<dbReference type="RefSeq" id="WP_138095390.1">
    <property type="nucleotide sequence ID" value="NZ_CP040428.1"/>
</dbReference>
<dbReference type="InterPro" id="IPR036388">
    <property type="entry name" value="WH-like_DNA-bd_sf"/>
</dbReference>
<name>A0A4V1G7F9_9ENTR</name>
<dbReference type="GO" id="GO:0003677">
    <property type="term" value="F:DNA binding"/>
    <property type="evidence" value="ECO:0007669"/>
    <property type="project" value="UniProtKB-KW"/>
</dbReference>
<dbReference type="PANTHER" id="PTHR30537:SF5">
    <property type="entry name" value="HTH-TYPE TRANSCRIPTIONAL ACTIVATOR TTDR-RELATED"/>
    <property type="match status" value="1"/>
</dbReference>
<dbReference type="OrthoDB" id="9110639at2"/>
<dbReference type="KEGG" id="izh:FEM41_07510"/>
<dbReference type="Pfam" id="PF03466">
    <property type="entry name" value="LysR_substrate"/>
    <property type="match status" value="1"/>
</dbReference>
<comment type="similarity">
    <text evidence="1">Belongs to the LysR transcriptional regulatory family.</text>
</comment>
<sequence>MFSSERLKGIDVFVCVAEAGSFTAAAERLHLTTSAVSKAVARLEKRLQVRLFLRTTRHLALTEEGESFYRACTGVLSHLEEAELALHRQSHELRGRIRIDLPVSYGRLHVLPAILSFLEQHPLLEPNITFSDRFVDPVEEGIDLLVRSGGSGIWPGAVEHHQLGIQRLILCASPHYLKQWDVPQDEQALSQHRCILYCRGDGSLSPLRIPGQEGALKSQHSGLALGDTEGLVMAAVAGQGIVQLPTWLLARPLAEGALVRVLPELSISGMPISLAWLKSRARLPKVSALRDWLAENLSPSLAE</sequence>
<dbReference type="Proteomes" id="UP000302163">
    <property type="component" value="Chromosome"/>
</dbReference>
<evidence type="ECO:0000256" key="3">
    <source>
        <dbReference type="ARBA" id="ARBA00023125"/>
    </source>
</evidence>
<protein>
    <submittedName>
        <fullName evidence="6">LysR family transcriptional regulator</fullName>
    </submittedName>
</protein>
<keyword evidence="2" id="KW-0805">Transcription regulation</keyword>
<dbReference type="InterPro" id="IPR058163">
    <property type="entry name" value="LysR-type_TF_proteobact-type"/>
</dbReference>
<dbReference type="InterPro" id="IPR036390">
    <property type="entry name" value="WH_DNA-bd_sf"/>
</dbReference>
<dbReference type="PROSITE" id="PS50931">
    <property type="entry name" value="HTH_LYSR"/>
    <property type="match status" value="1"/>
</dbReference>
<dbReference type="SUPFAM" id="SSF46785">
    <property type="entry name" value="Winged helix' DNA-binding domain"/>
    <property type="match status" value="1"/>
</dbReference>
<reference evidence="6 7" key="1">
    <citation type="submission" date="2019-05" db="EMBL/GenBank/DDBJ databases">
        <title>Complete genome sequence of Izhakiella calystegiae KSNA2, an endophyte isolated from beach morning glory (Calystegia soldanella).</title>
        <authorList>
            <person name="Jiang L."/>
            <person name="Jeong J.C."/>
            <person name="Kim C.Y."/>
            <person name="Kim D.H."/>
            <person name="Kim S.W."/>
            <person name="Lee j."/>
        </authorList>
    </citation>
    <scope>NUCLEOTIDE SEQUENCE [LARGE SCALE GENOMIC DNA]</scope>
    <source>
        <strain evidence="6 7">KSNA2</strain>
    </source>
</reference>
<dbReference type="SUPFAM" id="SSF53850">
    <property type="entry name" value="Periplasmic binding protein-like II"/>
    <property type="match status" value="1"/>
</dbReference>
<evidence type="ECO:0000259" key="5">
    <source>
        <dbReference type="PROSITE" id="PS50931"/>
    </source>
</evidence>
<proteinExistence type="inferred from homology"/>
<dbReference type="PANTHER" id="PTHR30537">
    <property type="entry name" value="HTH-TYPE TRANSCRIPTIONAL REGULATOR"/>
    <property type="match status" value="1"/>
</dbReference>
<dbReference type="Gene3D" id="1.10.10.10">
    <property type="entry name" value="Winged helix-like DNA-binding domain superfamily/Winged helix DNA-binding domain"/>
    <property type="match status" value="1"/>
</dbReference>
<feature type="domain" description="HTH lysR-type" evidence="5">
    <location>
        <begin position="5"/>
        <end position="62"/>
    </location>
</feature>
<dbReference type="FunFam" id="1.10.10.10:FF:000001">
    <property type="entry name" value="LysR family transcriptional regulator"/>
    <property type="match status" value="1"/>
</dbReference>
<evidence type="ECO:0000313" key="6">
    <source>
        <dbReference type="EMBL" id="QCT19507.1"/>
    </source>
</evidence>
<evidence type="ECO:0000313" key="7">
    <source>
        <dbReference type="Proteomes" id="UP000302163"/>
    </source>
</evidence>
<dbReference type="GO" id="GO:0003700">
    <property type="term" value="F:DNA-binding transcription factor activity"/>
    <property type="evidence" value="ECO:0007669"/>
    <property type="project" value="InterPro"/>
</dbReference>
<accession>A0A4V1G7F9</accession>